<organism evidence="3 4">
    <name type="scientific">Acacia crassicarpa</name>
    <name type="common">northern wattle</name>
    <dbReference type="NCBI Taxonomy" id="499986"/>
    <lineage>
        <taxon>Eukaryota</taxon>
        <taxon>Viridiplantae</taxon>
        <taxon>Streptophyta</taxon>
        <taxon>Embryophyta</taxon>
        <taxon>Tracheophyta</taxon>
        <taxon>Spermatophyta</taxon>
        <taxon>Magnoliopsida</taxon>
        <taxon>eudicotyledons</taxon>
        <taxon>Gunneridae</taxon>
        <taxon>Pentapetalae</taxon>
        <taxon>rosids</taxon>
        <taxon>fabids</taxon>
        <taxon>Fabales</taxon>
        <taxon>Fabaceae</taxon>
        <taxon>Caesalpinioideae</taxon>
        <taxon>mimosoid clade</taxon>
        <taxon>Acacieae</taxon>
        <taxon>Acacia</taxon>
    </lineage>
</organism>
<protein>
    <submittedName>
        <fullName evidence="3">Uncharacterized protein</fullName>
    </submittedName>
</protein>
<keyword evidence="2" id="KW-0472">Membrane</keyword>
<dbReference type="PANTHER" id="PTHR35482:SF1">
    <property type="entry name" value="CYTOCHROME C OXIDASE SUBUNIT"/>
    <property type="match status" value="1"/>
</dbReference>
<sequence length="459" mass="50730">MASLQPSWFSSLNLISPAKPSLLSSQFKPIKLLWALNPENAESSETTPESQPGPVDPVKLAFSKAKAYRESLKFNSDLKVKQNITSSSVEKLNGNDGLSSGESVVDDGGQKEVPMSLKMEIEKPKKYKGNKGIVVDETGQGLQGGKEGSSRSNIGDNSVGEKGQLSVSKMDFIGLEFADKKQTRGLPPGLVPISDSFTSSDMPEVELIVGDTSQFDAATTAPKPEQTEEDESDLYKPKVSTWGVFPRPNNISKTYGGGKVIRPGDALETEEEKSAKEERTRQLLAAYKNKIGLNIDPNLKSECEEALKEGDSLMNAGKLKEALPFYEKVMEKLTFKSELHGLAALQWSVCQDSLSRSNEARLMYEKLQSHPSPKVSKKARHFVFSFQAMEMMKVTTGSPFSLNTGYQNYFDAFVEKKSNYTLQEDLNVQERAINQIVPYLLFLISPIFMVIIIALQKRI</sequence>
<feature type="region of interest" description="Disordered" evidence="1">
    <location>
        <begin position="213"/>
        <end position="234"/>
    </location>
</feature>
<keyword evidence="4" id="KW-1185">Reference proteome</keyword>
<gene>
    <name evidence="3" type="ORF">QN277_002114</name>
</gene>
<evidence type="ECO:0000256" key="1">
    <source>
        <dbReference type="SAM" id="MobiDB-lite"/>
    </source>
</evidence>
<evidence type="ECO:0000256" key="2">
    <source>
        <dbReference type="SAM" id="Phobius"/>
    </source>
</evidence>
<dbReference type="Proteomes" id="UP001293593">
    <property type="component" value="Unassembled WGS sequence"/>
</dbReference>
<accession>A0AAE1N8T7</accession>
<keyword evidence="2" id="KW-1133">Transmembrane helix</keyword>
<dbReference type="PANTHER" id="PTHR35482">
    <property type="entry name" value="CYTOCHROME C OXIDASE SUBUNIT"/>
    <property type="match status" value="1"/>
</dbReference>
<feature type="compositionally biased region" description="Polar residues" evidence="1">
    <location>
        <begin position="89"/>
        <end position="102"/>
    </location>
</feature>
<feature type="transmembrane region" description="Helical" evidence="2">
    <location>
        <begin position="436"/>
        <end position="455"/>
    </location>
</feature>
<dbReference type="EMBL" id="JAWXYG010000001">
    <property type="protein sequence ID" value="KAK4285414.1"/>
    <property type="molecule type" value="Genomic_DNA"/>
</dbReference>
<feature type="region of interest" description="Disordered" evidence="1">
    <location>
        <begin position="132"/>
        <end position="162"/>
    </location>
</feature>
<evidence type="ECO:0000313" key="4">
    <source>
        <dbReference type="Proteomes" id="UP001293593"/>
    </source>
</evidence>
<evidence type="ECO:0000313" key="3">
    <source>
        <dbReference type="EMBL" id="KAK4285414.1"/>
    </source>
</evidence>
<dbReference type="AlphaFoldDB" id="A0AAE1N8T7"/>
<proteinExistence type="predicted"/>
<feature type="region of interest" description="Disordered" evidence="1">
    <location>
        <begin position="89"/>
        <end position="112"/>
    </location>
</feature>
<reference evidence="3" key="1">
    <citation type="submission" date="2023-10" db="EMBL/GenBank/DDBJ databases">
        <title>Chromosome-level genome of the transformable northern wattle, Acacia crassicarpa.</title>
        <authorList>
            <person name="Massaro I."/>
            <person name="Sinha N.R."/>
            <person name="Poethig S."/>
            <person name="Leichty A.R."/>
        </authorList>
    </citation>
    <scope>NUCLEOTIDE SEQUENCE</scope>
    <source>
        <strain evidence="3">Acra3RX</strain>
        <tissue evidence="3">Leaf</tissue>
    </source>
</reference>
<name>A0AAE1N8T7_9FABA</name>
<keyword evidence="2" id="KW-0812">Transmembrane</keyword>
<comment type="caution">
    <text evidence="3">The sequence shown here is derived from an EMBL/GenBank/DDBJ whole genome shotgun (WGS) entry which is preliminary data.</text>
</comment>